<evidence type="ECO:0000256" key="1">
    <source>
        <dbReference type="ARBA" id="ARBA00004370"/>
    </source>
</evidence>
<dbReference type="PANTHER" id="PTHR46663:SF3">
    <property type="entry name" value="SLL0267 PROTEIN"/>
    <property type="match status" value="1"/>
</dbReference>
<dbReference type="FunFam" id="3.30.70.270:FF:000001">
    <property type="entry name" value="Diguanylate cyclase domain protein"/>
    <property type="match status" value="1"/>
</dbReference>
<dbReference type="InterPro" id="IPR035965">
    <property type="entry name" value="PAS-like_dom_sf"/>
</dbReference>
<dbReference type="AlphaFoldDB" id="A0A1L3GN96"/>
<dbReference type="Pfam" id="PF17201">
    <property type="entry name" value="Cache_3-Cache_2"/>
    <property type="match status" value="1"/>
</dbReference>
<evidence type="ECO:0000313" key="13">
    <source>
        <dbReference type="Proteomes" id="UP000182517"/>
    </source>
</evidence>
<dbReference type="EMBL" id="CP015519">
    <property type="protein sequence ID" value="APG27370.1"/>
    <property type="molecule type" value="Genomic_DNA"/>
</dbReference>
<dbReference type="InterPro" id="IPR043128">
    <property type="entry name" value="Rev_trsase/Diguanyl_cyclase"/>
</dbReference>
<dbReference type="InterPro" id="IPR000014">
    <property type="entry name" value="PAS"/>
</dbReference>
<evidence type="ECO:0000259" key="10">
    <source>
        <dbReference type="PROSITE" id="PS50885"/>
    </source>
</evidence>
<evidence type="ECO:0000256" key="6">
    <source>
        <dbReference type="ARBA" id="ARBA00022840"/>
    </source>
</evidence>
<dbReference type="PANTHER" id="PTHR46663">
    <property type="entry name" value="DIGUANYLATE CYCLASE DGCT-RELATED"/>
    <property type="match status" value="1"/>
</dbReference>
<dbReference type="InterPro" id="IPR000160">
    <property type="entry name" value="GGDEF_dom"/>
</dbReference>
<dbReference type="GO" id="GO:0016020">
    <property type="term" value="C:membrane"/>
    <property type="evidence" value="ECO:0007669"/>
    <property type="project" value="UniProtKB-SubCell"/>
</dbReference>
<keyword evidence="8" id="KW-1133">Transmembrane helix</keyword>
<dbReference type="InterPro" id="IPR029787">
    <property type="entry name" value="Nucleotide_cyclase"/>
</dbReference>
<proteinExistence type="predicted"/>
<dbReference type="STRING" id="1842532.A7E78_05640"/>
<protein>
    <recommendedName>
        <fullName evidence="14">Diguanylate cyclase</fullName>
    </recommendedName>
</protein>
<sequence length="795" mass="89146">MKIRTKITGMGLLLVLLTAASIVGIAMYQEKVLERNIGQEVDLLVSSEIKKVAQNVYLMCRTMQESLEQMLTHGLNVAADVAGNHAQLNFKGAPVSWQAVNQFTNETSEVTLPKVLYDGIWLGRNTDLSQPTAIVDEVTKLLGVTCTVFQRMNDEGDMLRVATTVPDLNGNRAIGTYIPRYNPDGSPNEVIETLLRGEAFTGRAYVVNAWYLTGYRPLWDSSGSKVIGALYVGQKQENVTSLRHGIMDITIGKRGYVAVLGDKGEQRGKYIISGYGQRDGENLLLADSPSQKKEVEKILQLAETLDDRKAAEAIPVALHRYLWKNSDGSELHPKMAAIGYYEPWDWVIMATAYEEDFYPARQRMASALSNMISWVAGVATAIIVLSLLIGYYVARGIVRPLEKAMEVFEQIGQGHFGLQLNVAARGEIGQLSRSFNNMVENLLEVTASRDDLNHEIVERIRVENELREISARREDLERIVNNSPAVAFLWCAESGWPVEYVSPNISQFGFDSEDFCRGRLLFSSVVHAEDLERVQEAVTRHCSSPKGGALALEYRILNRRGEEFWIVNRLWLRRNDDGEVTHYQGVVLDITARKKAEADIKKLAYYDALTGLPNRSLFMNRLKQALAQAKRDERLAALLFIDLDKFKEVNDQYGHAFGDKLLKAVGLRLASCIRQNDTLARFGGDEFIMLLPGLNEISAVNIVAEKILAIMAEPFCIDQRRFDISSSIGITLYPQDGENTDLLFKRADMAMYVAKDMGRNGYCFFDVKMERTSRPRYARKVVAGQSHLLPIDGPE</sequence>
<dbReference type="Gene3D" id="6.10.340.10">
    <property type="match status" value="1"/>
</dbReference>
<dbReference type="InterPro" id="IPR052163">
    <property type="entry name" value="DGC-Regulatory_Protein"/>
</dbReference>
<evidence type="ECO:0000256" key="7">
    <source>
        <dbReference type="ARBA" id="ARBA00023012"/>
    </source>
</evidence>
<dbReference type="InterPro" id="IPR029151">
    <property type="entry name" value="Sensor-like_sf"/>
</dbReference>
<dbReference type="NCBIfam" id="TIGR00254">
    <property type="entry name" value="GGDEF"/>
    <property type="match status" value="1"/>
</dbReference>
<dbReference type="SMART" id="SM00086">
    <property type="entry name" value="PAC"/>
    <property type="match status" value="1"/>
</dbReference>
<evidence type="ECO:0000259" key="11">
    <source>
        <dbReference type="PROSITE" id="PS50887"/>
    </source>
</evidence>
<keyword evidence="6" id="KW-0067">ATP-binding</keyword>
<dbReference type="Gene3D" id="3.30.70.270">
    <property type="match status" value="1"/>
</dbReference>
<dbReference type="SUPFAM" id="SSF158472">
    <property type="entry name" value="HAMP domain-like"/>
    <property type="match status" value="1"/>
</dbReference>
<dbReference type="InterPro" id="IPR013655">
    <property type="entry name" value="PAS_fold_3"/>
</dbReference>
<dbReference type="InterPro" id="IPR033462">
    <property type="entry name" value="Cache_3-Cache_2"/>
</dbReference>
<dbReference type="SMART" id="SM00267">
    <property type="entry name" value="GGDEF"/>
    <property type="match status" value="1"/>
</dbReference>
<feature type="domain" description="PAC" evidence="9">
    <location>
        <begin position="550"/>
        <end position="602"/>
    </location>
</feature>
<dbReference type="NCBIfam" id="TIGR00229">
    <property type="entry name" value="sensory_box"/>
    <property type="match status" value="1"/>
</dbReference>
<feature type="domain" description="GGDEF" evidence="11">
    <location>
        <begin position="634"/>
        <end position="767"/>
    </location>
</feature>
<evidence type="ECO:0000259" key="9">
    <source>
        <dbReference type="PROSITE" id="PS50113"/>
    </source>
</evidence>
<dbReference type="Pfam" id="PF00672">
    <property type="entry name" value="HAMP"/>
    <property type="match status" value="1"/>
</dbReference>
<evidence type="ECO:0000256" key="3">
    <source>
        <dbReference type="ARBA" id="ARBA00022679"/>
    </source>
</evidence>
<dbReference type="OrthoDB" id="5385961at2"/>
<evidence type="ECO:0000313" key="12">
    <source>
        <dbReference type="EMBL" id="APG27370.1"/>
    </source>
</evidence>
<dbReference type="KEGG" id="pef:A7E78_05640"/>
<dbReference type="InterPro" id="IPR001610">
    <property type="entry name" value="PAC"/>
</dbReference>
<dbReference type="GO" id="GO:0000160">
    <property type="term" value="P:phosphorelay signal transduction system"/>
    <property type="evidence" value="ECO:0007669"/>
    <property type="project" value="UniProtKB-KW"/>
</dbReference>
<dbReference type="SUPFAM" id="SSF55785">
    <property type="entry name" value="PYP-like sensor domain (PAS domain)"/>
    <property type="match status" value="1"/>
</dbReference>
<dbReference type="CDD" id="cd06225">
    <property type="entry name" value="HAMP"/>
    <property type="match status" value="1"/>
</dbReference>
<evidence type="ECO:0008006" key="14">
    <source>
        <dbReference type="Google" id="ProtNLM"/>
    </source>
</evidence>
<organism evidence="12 13">
    <name type="scientific">Syntrophotalea acetylenivorans</name>
    <dbReference type="NCBI Taxonomy" id="1842532"/>
    <lineage>
        <taxon>Bacteria</taxon>
        <taxon>Pseudomonadati</taxon>
        <taxon>Thermodesulfobacteriota</taxon>
        <taxon>Desulfuromonadia</taxon>
        <taxon>Desulfuromonadales</taxon>
        <taxon>Syntrophotaleaceae</taxon>
        <taxon>Syntrophotalea</taxon>
    </lineage>
</organism>
<dbReference type="InterPro" id="IPR000700">
    <property type="entry name" value="PAS-assoc_C"/>
</dbReference>
<dbReference type="Pfam" id="PF00990">
    <property type="entry name" value="GGDEF"/>
    <property type="match status" value="1"/>
</dbReference>
<keyword evidence="8" id="KW-0812">Transmembrane</keyword>
<dbReference type="Gene3D" id="3.30.450.20">
    <property type="entry name" value="PAS domain"/>
    <property type="match status" value="2"/>
</dbReference>
<keyword evidence="8" id="KW-0472">Membrane</keyword>
<keyword evidence="13" id="KW-1185">Reference proteome</keyword>
<dbReference type="SUPFAM" id="SSF103190">
    <property type="entry name" value="Sensory domain-like"/>
    <property type="match status" value="1"/>
</dbReference>
<dbReference type="SUPFAM" id="SSF55073">
    <property type="entry name" value="Nucleotide cyclase"/>
    <property type="match status" value="1"/>
</dbReference>
<comment type="subcellular location">
    <subcellularLocation>
        <location evidence="1">Membrane</location>
    </subcellularLocation>
</comment>
<evidence type="ECO:0000256" key="5">
    <source>
        <dbReference type="ARBA" id="ARBA00022777"/>
    </source>
</evidence>
<dbReference type="GO" id="GO:0016301">
    <property type="term" value="F:kinase activity"/>
    <property type="evidence" value="ECO:0007669"/>
    <property type="project" value="UniProtKB-KW"/>
</dbReference>
<reference evidence="12 13" key="1">
    <citation type="journal article" date="2017" name="Genome Announc.">
        <title>Complete Genome Sequences of Two Acetylene-Fermenting Pelobacter acetylenicus Strains.</title>
        <authorList>
            <person name="Sutton J.M."/>
            <person name="Baesman S.M."/>
            <person name="Fierst J.L."/>
            <person name="Poret-Peterson A.T."/>
            <person name="Oremland R.S."/>
            <person name="Dunlap D.S."/>
            <person name="Akob D.M."/>
        </authorList>
    </citation>
    <scope>NUCLEOTIDE SEQUENCE [LARGE SCALE GENOMIC DNA]</scope>
    <source>
        <strain evidence="12 13">SFB93</strain>
    </source>
</reference>
<feature type="domain" description="HAMP" evidence="10">
    <location>
        <begin position="395"/>
        <end position="447"/>
    </location>
</feature>
<dbReference type="Pfam" id="PF08447">
    <property type="entry name" value="PAS_3"/>
    <property type="match status" value="1"/>
</dbReference>
<keyword evidence="2" id="KW-0597">Phosphoprotein</keyword>
<feature type="transmembrane region" description="Helical" evidence="8">
    <location>
        <begin position="371"/>
        <end position="394"/>
    </location>
</feature>
<keyword evidence="7" id="KW-0902">Two-component regulatory system</keyword>
<keyword evidence="5" id="KW-0418">Kinase</keyword>
<dbReference type="PROSITE" id="PS50885">
    <property type="entry name" value="HAMP"/>
    <property type="match status" value="1"/>
</dbReference>
<dbReference type="PROSITE" id="PS50113">
    <property type="entry name" value="PAC"/>
    <property type="match status" value="1"/>
</dbReference>
<dbReference type="Proteomes" id="UP000182517">
    <property type="component" value="Chromosome"/>
</dbReference>
<accession>A0A1L3GN96</accession>
<keyword evidence="3" id="KW-0808">Transferase</keyword>
<evidence type="ECO:0000256" key="2">
    <source>
        <dbReference type="ARBA" id="ARBA00022553"/>
    </source>
</evidence>
<dbReference type="InterPro" id="IPR003660">
    <property type="entry name" value="HAMP_dom"/>
</dbReference>
<dbReference type="SMART" id="SM00304">
    <property type="entry name" value="HAMP"/>
    <property type="match status" value="1"/>
</dbReference>
<dbReference type="PROSITE" id="PS50887">
    <property type="entry name" value="GGDEF"/>
    <property type="match status" value="1"/>
</dbReference>
<dbReference type="CDD" id="cd01949">
    <property type="entry name" value="GGDEF"/>
    <property type="match status" value="1"/>
</dbReference>
<dbReference type="CDD" id="cd00130">
    <property type="entry name" value="PAS"/>
    <property type="match status" value="1"/>
</dbReference>
<evidence type="ECO:0000256" key="4">
    <source>
        <dbReference type="ARBA" id="ARBA00022741"/>
    </source>
</evidence>
<name>A0A1L3GN96_9BACT</name>
<dbReference type="GO" id="GO:0005524">
    <property type="term" value="F:ATP binding"/>
    <property type="evidence" value="ECO:0007669"/>
    <property type="project" value="UniProtKB-KW"/>
</dbReference>
<keyword evidence="4" id="KW-0547">Nucleotide-binding</keyword>
<dbReference type="RefSeq" id="WP_072283338.1">
    <property type="nucleotide sequence ID" value="NZ_CP015519.1"/>
</dbReference>
<evidence type="ECO:0000256" key="8">
    <source>
        <dbReference type="SAM" id="Phobius"/>
    </source>
</evidence>
<gene>
    <name evidence="12" type="ORF">A7E78_05640</name>
</gene>